<feature type="transmembrane region" description="Helical" evidence="6">
    <location>
        <begin position="332"/>
        <end position="352"/>
    </location>
</feature>
<feature type="domain" description="Yip1" evidence="7">
    <location>
        <begin position="372"/>
        <end position="556"/>
    </location>
</feature>
<feature type="transmembrane region" description="Helical" evidence="6">
    <location>
        <begin position="166"/>
        <end position="188"/>
    </location>
</feature>
<name>A0ABD6DLD5_9EURY</name>
<feature type="transmembrane region" description="Helical" evidence="6">
    <location>
        <begin position="283"/>
        <end position="300"/>
    </location>
</feature>
<feature type="transmembrane region" description="Helical" evidence="6">
    <location>
        <begin position="25"/>
        <end position="43"/>
    </location>
</feature>
<dbReference type="Proteomes" id="UP001597034">
    <property type="component" value="Unassembled WGS sequence"/>
</dbReference>
<keyword evidence="2" id="KW-1003">Cell membrane</keyword>
<feature type="transmembrane region" description="Helical" evidence="6">
    <location>
        <begin position="542"/>
        <end position="563"/>
    </location>
</feature>
<feature type="transmembrane region" description="Helical" evidence="6">
    <location>
        <begin position="392"/>
        <end position="414"/>
    </location>
</feature>
<evidence type="ECO:0000313" key="8">
    <source>
        <dbReference type="EMBL" id="MFD1646847.1"/>
    </source>
</evidence>
<dbReference type="AlphaFoldDB" id="A0ABD6DLD5"/>
<dbReference type="GO" id="GO:0005886">
    <property type="term" value="C:plasma membrane"/>
    <property type="evidence" value="ECO:0007669"/>
    <property type="project" value="UniProtKB-SubCell"/>
</dbReference>
<protein>
    <submittedName>
        <fullName evidence="8">ABC transporter permease</fullName>
    </submittedName>
</protein>
<evidence type="ECO:0000256" key="3">
    <source>
        <dbReference type="ARBA" id="ARBA00022692"/>
    </source>
</evidence>
<dbReference type="Pfam" id="PF02653">
    <property type="entry name" value="BPD_transp_2"/>
    <property type="match status" value="1"/>
</dbReference>
<feature type="transmembrane region" description="Helical" evidence="6">
    <location>
        <begin position="252"/>
        <end position="271"/>
    </location>
</feature>
<dbReference type="PANTHER" id="PTHR32196">
    <property type="entry name" value="ABC TRANSPORTER PERMEASE PROTEIN YPHD-RELATED-RELATED"/>
    <property type="match status" value="1"/>
</dbReference>
<dbReference type="InterPro" id="IPR001851">
    <property type="entry name" value="ABC_transp_permease"/>
</dbReference>
<sequence length="566" mass="59639">MATESTNVGRRFSSVRSWVFDRREGSVLVGLIAIFLVGVYIEPSRFLLLDNLARILRAAATTAIIGYGVALLMVTAEFDLSVGSMYGVAAGMGAILIGGDAFGFHPLFVVAVVLVFSVIFGITQGLVVTKLGLPSLIVTIGTLTLLRGIHRILLGGTTASASDVGILKWLGGPIIIADLPFMTGPIFYQVPFVHNEVKTFGQFSILIVWIFVLLVVFHYILHHTRFGLHARATGDNIDSVETTGIDPEIVKLGCFGLCSLTAAFAGLAFLGRFGSVSSGSGDGLALVVIAAVVLGGTKLTGGEGSMIGVLFGSLVLATANNVLALAGLNVSGWQGVITGGFIIAAIGLDVILKGFSYDLLRSWYAEPLREILGSPRGFFANRAEQKTTDDMFGFLMLSVGATALATNVVAWVLGNASVSNAIGMDIGGFKLFLRGGWPETAAEIYLFFMLLALVAYAAIEVSAQFFDSPGDYEDTLLSVCYGMAPAPLFAIPAVMLGYGIFFLVEDAMLSALAVSVPILLLIGWTMYAGVSETHELSRRRSVGVVAAVFVAWLVVAGIVALGFSTA</sequence>
<accession>A0ABD6DLD5</accession>
<feature type="transmembrane region" description="Helical" evidence="6">
    <location>
        <begin position="475"/>
        <end position="501"/>
    </location>
</feature>
<feature type="transmembrane region" description="Helical" evidence="6">
    <location>
        <begin position="133"/>
        <end position="154"/>
    </location>
</feature>
<feature type="transmembrane region" description="Helical" evidence="6">
    <location>
        <begin position="507"/>
        <end position="530"/>
    </location>
</feature>
<evidence type="ECO:0000256" key="5">
    <source>
        <dbReference type="ARBA" id="ARBA00023136"/>
    </source>
</evidence>
<evidence type="ECO:0000313" key="9">
    <source>
        <dbReference type="Proteomes" id="UP001597034"/>
    </source>
</evidence>
<keyword evidence="3 6" id="KW-0812">Transmembrane</keyword>
<keyword evidence="4 6" id="KW-1133">Transmembrane helix</keyword>
<dbReference type="RefSeq" id="WP_256401080.1">
    <property type="nucleotide sequence ID" value="NZ_JANHJR010000003.1"/>
</dbReference>
<feature type="transmembrane region" description="Helical" evidence="6">
    <location>
        <begin position="444"/>
        <end position="463"/>
    </location>
</feature>
<evidence type="ECO:0000256" key="4">
    <source>
        <dbReference type="ARBA" id="ARBA00022989"/>
    </source>
</evidence>
<comment type="caution">
    <text evidence="8">The sequence shown here is derived from an EMBL/GenBank/DDBJ whole genome shotgun (WGS) entry which is preliminary data.</text>
</comment>
<feature type="transmembrane region" description="Helical" evidence="6">
    <location>
        <begin position="200"/>
        <end position="221"/>
    </location>
</feature>
<evidence type="ECO:0000259" key="7">
    <source>
        <dbReference type="Pfam" id="PF04893"/>
    </source>
</evidence>
<evidence type="ECO:0000256" key="6">
    <source>
        <dbReference type="SAM" id="Phobius"/>
    </source>
</evidence>
<organism evidence="8 9">
    <name type="scientific">Haloarchaeobius litoreus</name>
    <dbReference type="NCBI Taxonomy" id="755306"/>
    <lineage>
        <taxon>Archaea</taxon>
        <taxon>Methanobacteriati</taxon>
        <taxon>Methanobacteriota</taxon>
        <taxon>Stenosarchaea group</taxon>
        <taxon>Halobacteria</taxon>
        <taxon>Halobacteriales</taxon>
        <taxon>Halorubellaceae</taxon>
        <taxon>Haloarchaeobius</taxon>
    </lineage>
</organism>
<feature type="transmembrane region" description="Helical" evidence="6">
    <location>
        <begin position="307"/>
        <end position="326"/>
    </location>
</feature>
<evidence type="ECO:0000256" key="1">
    <source>
        <dbReference type="ARBA" id="ARBA00004651"/>
    </source>
</evidence>
<dbReference type="EMBL" id="JBHUDO010000003">
    <property type="protein sequence ID" value="MFD1646847.1"/>
    <property type="molecule type" value="Genomic_DNA"/>
</dbReference>
<feature type="transmembrane region" description="Helical" evidence="6">
    <location>
        <begin position="80"/>
        <end position="99"/>
    </location>
</feature>
<dbReference type="Pfam" id="PF04893">
    <property type="entry name" value="Yip1"/>
    <property type="match status" value="1"/>
</dbReference>
<feature type="transmembrane region" description="Helical" evidence="6">
    <location>
        <begin position="55"/>
        <end position="74"/>
    </location>
</feature>
<feature type="transmembrane region" description="Helical" evidence="6">
    <location>
        <begin position="106"/>
        <end position="127"/>
    </location>
</feature>
<comment type="subcellular location">
    <subcellularLocation>
        <location evidence="1">Cell membrane</location>
        <topology evidence="1">Multi-pass membrane protein</topology>
    </subcellularLocation>
</comment>
<gene>
    <name evidence="8" type="ORF">ACFSBL_14240</name>
</gene>
<dbReference type="CDD" id="cd06579">
    <property type="entry name" value="TM_PBP1_transp_AraH_like"/>
    <property type="match status" value="1"/>
</dbReference>
<keyword evidence="9" id="KW-1185">Reference proteome</keyword>
<proteinExistence type="predicted"/>
<evidence type="ECO:0000256" key="2">
    <source>
        <dbReference type="ARBA" id="ARBA00022475"/>
    </source>
</evidence>
<keyword evidence="5 6" id="KW-0472">Membrane</keyword>
<reference evidence="8 9" key="1">
    <citation type="journal article" date="2019" name="Int. J. Syst. Evol. Microbiol.">
        <title>The Global Catalogue of Microorganisms (GCM) 10K type strain sequencing project: providing services to taxonomists for standard genome sequencing and annotation.</title>
        <authorList>
            <consortium name="The Broad Institute Genomics Platform"/>
            <consortium name="The Broad Institute Genome Sequencing Center for Infectious Disease"/>
            <person name="Wu L."/>
            <person name="Ma J."/>
        </authorList>
    </citation>
    <scope>NUCLEOTIDE SEQUENCE [LARGE SCALE GENOMIC DNA]</scope>
    <source>
        <strain evidence="8 9">CGMCC 1.10390</strain>
    </source>
</reference>
<dbReference type="InterPro" id="IPR006977">
    <property type="entry name" value="Yip1_dom"/>
</dbReference>